<dbReference type="InterPro" id="IPR010359">
    <property type="entry name" value="IrrE_HExxH"/>
</dbReference>
<sequence length="180" mass="20432">MILKHIEEKAIELINATNQKSAPIDVIKCAKHLGVLIEYTELEDDIFGLLVIKNKKPLIIVNTLGNNESRKRFTIAHELGHYLLHSQNASFFIDKGEIQSCKRTLETTYEEAKERDANEFATSLLVPNYLLELEASLTTSDVKFDIVRHLSEKFKVDEMLLGIKLSHLGLLEYGFSSEAN</sequence>
<dbReference type="EMBL" id="FNAI01000004">
    <property type="protein sequence ID" value="SDE21303.1"/>
    <property type="molecule type" value="Genomic_DNA"/>
</dbReference>
<dbReference type="PANTHER" id="PTHR43236:SF1">
    <property type="entry name" value="BLL7220 PROTEIN"/>
    <property type="match status" value="1"/>
</dbReference>
<dbReference type="Pfam" id="PF06114">
    <property type="entry name" value="Peptidase_M78"/>
    <property type="match status" value="1"/>
</dbReference>
<protein>
    <recommendedName>
        <fullName evidence="1">IrrE N-terminal-like domain-containing protein</fullName>
    </recommendedName>
</protein>
<dbReference type="InterPro" id="IPR052345">
    <property type="entry name" value="Rad_response_metalloprotease"/>
</dbReference>
<organism evidence="2 3">
    <name type="scientific">Mucilaginibacter pineti</name>
    <dbReference type="NCBI Taxonomy" id="1391627"/>
    <lineage>
        <taxon>Bacteria</taxon>
        <taxon>Pseudomonadati</taxon>
        <taxon>Bacteroidota</taxon>
        <taxon>Sphingobacteriia</taxon>
        <taxon>Sphingobacteriales</taxon>
        <taxon>Sphingobacteriaceae</taxon>
        <taxon>Mucilaginibacter</taxon>
    </lineage>
</organism>
<dbReference type="Gene3D" id="1.10.10.2910">
    <property type="match status" value="1"/>
</dbReference>
<name>A0A1G7B2P2_9SPHI</name>
<dbReference type="STRING" id="1391627.SAMN05216464_104375"/>
<dbReference type="AlphaFoldDB" id="A0A1G7B2P2"/>
<dbReference type="RefSeq" id="WP_091149566.1">
    <property type="nucleotide sequence ID" value="NZ_FNAI01000004.1"/>
</dbReference>
<reference evidence="2 3" key="1">
    <citation type="submission" date="2016-10" db="EMBL/GenBank/DDBJ databases">
        <authorList>
            <person name="de Groot N.N."/>
        </authorList>
    </citation>
    <scope>NUCLEOTIDE SEQUENCE [LARGE SCALE GENOMIC DNA]</scope>
    <source>
        <strain evidence="2 3">47C3B</strain>
    </source>
</reference>
<evidence type="ECO:0000313" key="2">
    <source>
        <dbReference type="EMBL" id="SDE21303.1"/>
    </source>
</evidence>
<gene>
    <name evidence="2" type="ORF">SAMN05216464_104375</name>
</gene>
<dbReference type="Proteomes" id="UP000199072">
    <property type="component" value="Unassembled WGS sequence"/>
</dbReference>
<evidence type="ECO:0000313" key="3">
    <source>
        <dbReference type="Proteomes" id="UP000199072"/>
    </source>
</evidence>
<accession>A0A1G7B2P2</accession>
<evidence type="ECO:0000259" key="1">
    <source>
        <dbReference type="Pfam" id="PF06114"/>
    </source>
</evidence>
<dbReference type="PANTHER" id="PTHR43236">
    <property type="entry name" value="ANTITOXIN HIGA1"/>
    <property type="match status" value="1"/>
</dbReference>
<keyword evidence="3" id="KW-1185">Reference proteome</keyword>
<dbReference type="OrthoDB" id="9794834at2"/>
<feature type="domain" description="IrrE N-terminal-like" evidence="1">
    <location>
        <begin position="30"/>
        <end position="166"/>
    </location>
</feature>
<proteinExistence type="predicted"/>